<evidence type="ECO:0000256" key="1">
    <source>
        <dbReference type="SAM" id="Phobius"/>
    </source>
</evidence>
<comment type="caution">
    <text evidence="2">The sequence shown here is derived from an EMBL/GenBank/DDBJ whole genome shotgun (WGS) entry which is preliminary data.</text>
</comment>
<organism evidence="2 3">
    <name type="scientific">Gymnopilus dilepis</name>
    <dbReference type="NCBI Taxonomy" id="231916"/>
    <lineage>
        <taxon>Eukaryota</taxon>
        <taxon>Fungi</taxon>
        <taxon>Dikarya</taxon>
        <taxon>Basidiomycota</taxon>
        <taxon>Agaricomycotina</taxon>
        <taxon>Agaricomycetes</taxon>
        <taxon>Agaricomycetidae</taxon>
        <taxon>Agaricales</taxon>
        <taxon>Agaricineae</taxon>
        <taxon>Hymenogastraceae</taxon>
        <taxon>Gymnopilus</taxon>
    </lineage>
</organism>
<evidence type="ECO:0000313" key="2">
    <source>
        <dbReference type="EMBL" id="PPR05122.1"/>
    </source>
</evidence>
<feature type="transmembrane region" description="Helical" evidence="1">
    <location>
        <begin position="12"/>
        <end position="32"/>
    </location>
</feature>
<keyword evidence="1" id="KW-0472">Membrane</keyword>
<protein>
    <submittedName>
        <fullName evidence="2">Uncharacterized protein</fullName>
    </submittedName>
</protein>
<evidence type="ECO:0000313" key="3">
    <source>
        <dbReference type="Proteomes" id="UP000284706"/>
    </source>
</evidence>
<keyword evidence="1" id="KW-0812">Transmembrane</keyword>
<gene>
    <name evidence="2" type="ORF">CVT26_012210</name>
</gene>
<sequence>MVIGSSGLIPVRGVCSLFVFLLPGLTITYRVLNVG</sequence>
<dbReference type="AlphaFoldDB" id="A0A409YQ48"/>
<dbReference type="InParanoid" id="A0A409YQ48"/>
<dbReference type="EMBL" id="NHYE01000516">
    <property type="protein sequence ID" value="PPR05122.1"/>
    <property type="molecule type" value="Genomic_DNA"/>
</dbReference>
<name>A0A409YQ48_9AGAR</name>
<keyword evidence="1" id="KW-1133">Transmembrane helix</keyword>
<proteinExistence type="predicted"/>
<keyword evidence="3" id="KW-1185">Reference proteome</keyword>
<reference evidence="2 3" key="1">
    <citation type="journal article" date="2018" name="Evol. Lett.">
        <title>Horizontal gene cluster transfer increased hallucinogenic mushroom diversity.</title>
        <authorList>
            <person name="Reynolds H.T."/>
            <person name="Vijayakumar V."/>
            <person name="Gluck-Thaler E."/>
            <person name="Korotkin H.B."/>
            <person name="Matheny P.B."/>
            <person name="Slot J.C."/>
        </authorList>
    </citation>
    <scope>NUCLEOTIDE SEQUENCE [LARGE SCALE GENOMIC DNA]</scope>
    <source>
        <strain evidence="2 3">SRW20</strain>
    </source>
</reference>
<dbReference type="Proteomes" id="UP000284706">
    <property type="component" value="Unassembled WGS sequence"/>
</dbReference>
<accession>A0A409YQ48</accession>